<gene>
    <name evidence="3" type="ORF">VaNZ11_016433</name>
</gene>
<dbReference type="SMART" id="SM00254">
    <property type="entry name" value="ShKT"/>
    <property type="match status" value="2"/>
</dbReference>
<protein>
    <recommendedName>
        <fullName evidence="2">ShKT domain-containing protein</fullName>
    </recommendedName>
</protein>
<dbReference type="Proteomes" id="UP001165090">
    <property type="component" value="Unassembled WGS sequence"/>
</dbReference>
<feature type="non-terminal residue" evidence="3">
    <location>
        <position position="1"/>
    </location>
</feature>
<dbReference type="EMBL" id="BSDZ01000103">
    <property type="protein sequence ID" value="GLI71308.1"/>
    <property type="molecule type" value="Genomic_DNA"/>
</dbReference>
<evidence type="ECO:0000313" key="4">
    <source>
        <dbReference type="Proteomes" id="UP001165090"/>
    </source>
</evidence>
<organism evidence="3 4">
    <name type="scientific">Volvox africanus</name>
    <dbReference type="NCBI Taxonomy" id="51714"/>
    <lineage>
        <taxon>Eukaryota</taxon>
        <taxon>Viridiplantae</taxon>
        <taxon>Chlorophyta</taxon>
        <taxon>core chlorophytes</taxon>
        <taxon>Chlorophyceae</taxon>
        <taxon>CS clade</taxon>
        <taxon>Chlamydomonadales</taxon>
        <taxon>Volvocaceae</taxon>
        <taxon>Volvox</taxon>
    </lineage>
</organism>
<evidence type="ECO:0000313" key="3">
    <source>
        <dbReference type="EMBL" id="GLI71308.1"/>
    </source>
</evidence>
<proteinExistence type="predicted"/>
<feature type="domain" description="ShKT" evidence="2">
    <location>
        <begin position="11"/>
        <end position="51"/>
    </location>
</feature>
<sequence length="127" mass="12736">STTSPAAPPAGCLDIPAPGGYTCAQQAFWGKCSADFIRNNNYCAATCNSCGSSTTGSSSSGSSSSGCGDVQPPGGYSCAQQASWGRCSEGFMLPYGYCAVTCRRCSGGSNCYDVVPPGGGYSCVQQA</sequence>
<keyword evidence="4" id="KW-1185">Reference proteome</keyword>
<evidence type="ECO:0000256" key="1">
    <source>
        <dbReference type="SAM" id="MobiDB-lite"/>
    </source>
</evidence>
<reference evidence="3 4" key="1">
    <citation type="journal article" date="2023" name="IScience">
        <title>Expanded male sex-determining region conserved during the evolution of homothallism in the green alga Volvox.</title>
        <authorList>
            <person name="Yamamoto K."/>
            <person name="Matsuzaki R."/>
            <person name="Mahakham W."/>
            <person name="Heman W."/>
            <person name="Sekimoto H."/>
            <person name="Kawachi M."/>
            <person name="Minakuchi Y."/>
            <person name="Toyoda A."/>
            <person name="Nozaki H."/>
        </authorList>
    </citation>
    <scope>NUCLEOTIDE SEQUENCE [LARGE SCALE GENOMIC DNA]</scope>
    <source>
        <strain evidence="3 4">NIES-4468</strain>
    </source>
</reference>
<evidence type="ECO:0000259" key="2">
    <source>
        <dbReference type="SMART" id="SM00254"/>
    </source>
</evidence>
<feature type="region of interest" description="Disordered" evidence="1">
    <location>
        <begin position="50"/>
        <end position="71"/>
    </location>
</feature>
<feature type="compositionally biased region" description="Low complexity" evidence="1">
    <location>
        <begin position="50"/>
        <end position="68"/>
    </location>
</feature>
<comment type="caution">
    <text evidence="3">The sequence shown here is derived from an EMBL/GenBank/DDBJ whole genome shotgun (WGS) entry which is preliminary data.</text>
</comment>
<dbReference type="InterPro" id="IPR003582">
    <property type="entry name" value="ShKT_dom"/>
</dbReference>
<name>A0ABQ5SPF5_9CHLO</name>
<accession>A0ABQ5SPF5</accession>
<feature type="domain" description="ShKT" evidence="2">
    <location>
        <begin position="66"/>
        <end position="106"/>
    </location>
</feature>
<feature type="non-terminal residue" evidence="3">
    <location>
        <position position="127"/>
    </location>
</feature>